<dbReference type="FunCoup" id="N1JA65">
    <property type="interactions" value="492"/>
</dbReference>
<evidence type="ECO:0000256" key="10">
    <source>
        <dbReference type="SAM" id="MobiDB-lite"/>
    </source>
</evidence>
<feature type="domain" description="RING-type" evidence="11">
    <location>
        <begin position="61"/>
        <end position="104"/>
    </location>
</feature>
<sequence length="385" mass="44366">MPRDCHFNIAAYVACRRQAHEYHNSPENELLEQRKRGKQHTAKMQRGGGKAQGHLLSDDICPVCKSNRYLNPKLEFFINPECYHKMCSTCVDRIFTSGPASCPVPYCAKTLRKRGFHKAFFADLKVEREVDIRRRVGAVFNRRQEEFETLLDWNNYLEEVEGFVFDLVEGSREEKLRAEERLRQYRESNSLDIERNRQVGLEAAEVKRQRDRVEREAQRQRKQVAHQEAEQMKADIEQSRQETLERLATTDEDPAEVTARAQKVILKKSATQRQRLLSLHDETLHPPSEQLSLRGLKPKEAPVLAIAYDPFGGIDFTPTRYLLQEDYDCEWLEPAKADERHLAGGYNFSDYFSRTMFEAFSGLGVCIGEGEGEAFAALVDPGCSN</sequence>
<dbReference type="CDD" id="cd16573">
    <property type="entry name" value="RING-HC_TFB3-like"/>
    <property type="match status" value="1"/>
</dbReference>
<dbReference type="GO" id="GO:0001174">
    <property type="term" value="P:transcriptional start site selection at RNA polymerase II promoter"/>
    <property type="evidence" value="ECO:0007669"/>
    <property type="project" value="EnsemblFungi"/>
</dbReference>
<dbReference type="HOGENOM" id="CLU_048466_1_0_1"/>
<keyword evidence="6" id="KW-0539">Nucleus</keyword>
<keyword evidence="3" id="KW-0479">Metal-binding</keyword>
<dbReference type="SUPFAM" id="SSF57850">
    <property type="entry name" value="RING/U-box"/>
    <property type="match status" value="1"/>
</dbReference>
<dbReference type="AlphaFoldDB" id="N1JA65"/>
<dbReference type="FunFam" id="3.30.40.10:FF:000037">
    <property type="entry name" value="Cdk-activating kinase assembly factor MAT1, centre"/>
    <property type="match status" value="1"/>
</dbReference>
<dbReference type="Pfam" id="PF06391">
    <property type="entry name" value="MAT1"/>
    <property type="match status" value="1"/>
</dbReference>
<dbReference type="GO" id="GO:0006289">
    <property type="term" value="P:nucleotide-excision repair"/>
    <property type="evidence" value="ECO:0007669"/>
    <property type="project" value="EnsemblFungi"/>
</dbReference>
<dbReference type="OrthoDB" id="5963at2759"/>
<comment type="caution">
    <text evidence="12">The sequence shown here is derived from an EMBL/GenBank/DDBJ whole genome shotgun (WGS) entry which is preliminary data.</text>
</comment>
<evidence type="ECO:0000256" key="2">
    <source>
        <dbReference type="ARBA" id="ARBA00022257"/>
    </source>
</evidence>
<dbReference type="GO" id="GO:0008270">
    <property type="term" value="F:zinc ion binding"/>
    <property type="evidence" value="ECO:0007669"/>
    <property type="project" value="UniProtKB-KW"/>
</dbReference>
<dbReference type="eggNOG" id="KOG3800">
    <property type="taxonomic scope" value="Eukaryota"/>
</dbReference>
<keyword evidence="5" id="KW-0862">Zinc</keyword>
<reference evidence="12 13" key="1">
    <citation type="journal article" date="2010" name="Science">
        <title>Genome expansion and gene loss in powdery mildew fungi reveal tradeoffs in extreme parasitism.</title>
        <authorList>
            <person name="Spanu P.D."/>
            <person name="Abbott J.C."/>
            <person name="Amselem J."/>
            <person name="Burgis T.A."/>
            <person name="Soanes D.M."/>
            <person name="Stueber K."/>
            <person name="Ver Loren van Themaat E."/>
            <person name="Brown J.K.M."/>
            <person name="Butcher S.A."/>
            <person name="Gurr S.J."/>
            <person name="Lebrun M.-H."/>
            <person name="Ridout C.J."/>
            <person name="Schulze-Lefert P."/>
            <person name="Talbot N.J."/>
            <person name="Ahmadinejad N."/>
            <person name="Ametz C."/>
            <person name="Barton G.R."/>
            <person name="Benjdia M."/>
            <person name="Bidzinski P."/>
            <person name="Bindschedler L.V."/>
            <person name="Both M."/>
            <person name="Brewer M.T."/>
            <person name="Cadle-Davidson L."/>
            <person name="Cadle-Davidson M.M."/>
            <person name="Collemare J."/>
            <person name="Cramer R."/>
            <person name="Frenkel O."/>
            <person name="Godfrey D."/>
            <person name="Harriman J."/>
            <person name="Hoede C."/>
            <person name="King B.C."/>
            <person name="Klages S."/>
            <person name="Kleemann J."/>
            <person name="Knoll D."/>
            <person name="Koti P.S."/>
            <person name="Kreplak J."/>
            <person name="Lopez-Ruiz F.J."/>
            <person name="Lu X."/>
            <person name="Maekawa T."/>
            <person name="Mahanil S."/>
            <person name="Micali C."/>
            <person name="Milgroom M.G."/>
            <person name="Montana G."/>
            <person name="Noir S."/>
            <person name="O'Connell R.J."/>
            <person name="Oberhaensli S."/>
            <person name="Parlange F."/>
            <person name="Pedersen C."/>
            <person name="Quesneville H."/>
            <person name="Reinhardt R."/>
            <person name="Rott M."/>
            <person name="Sacristan S."/>
            <person name="Schmidt S.M."/>
            <person name="Schoen M."/>
            <person name="Skamnioti P."/>
            <person name="Sommer H."/>
            <person name="Stephens A."/>
            <person name="Takahara H."/>
            <person name="Thordal-Christensen H."/>
            <person name="Vigouroux M."/>
            <person name="Wessling R."/>
            <person name="Wicker T."/>
            <person name="Panstruga R."/>
        </authorList>
    </citation>
    <scope>NUCLEOTIDE SEQUENCE [LARGE SCALE GENOMIC DNA]</scope>
    <source>
        <strain evidence="12">DH14</strain>
    </source>
</reference>
<dbReference type="InterPro" id="IPR015877">
    <property type="entry name" value="MAT1_centre"/>
</dbReference>
<evidence type="ECO:0000256" key="7">
    <source>
        <dbReference type="ARBA" id="ARBA00029873"/>
    </source>
</evidence>
<gene>
    <name evidence="12" type="ORF">BGHDH14_bgh01046</name>
</gene>
<evidence type="ECO:0000313" key="13">
    <source>
        <dbReference type="Proteomes" id="UP000015441"/>
    </source>
</evidence>
<dbReference type="EMBL" id="CAUH01000632">
    <property type="protein sequence ID" value="CCU74797.1"/>
    <property type="molecule type" value="Genomic_DNA"/>
</dbReference>
<dbReference type="GO" id="GO:0006357">
    <property type="term" value="P:regulation of transcription by RNA polymerase II"/>
    <property type="evidence" value="ECO:0007669"/>
    <property type="project" value="TreeGrafter"/>
</dbReference>
<evidence type="ECO:0000256" key="9">
    <source>
        <dbReference type="PROSITE-ProRule" id="PRU00175"/>
    </source>
</evidence>
<dbReference type="PROSITE" id="PS00518">
    <property type="entry name" value="ZF_RING_1"/>
    <property type="match status" value="1"/>
</dbReference>
<dbReference type="Gene3D" id="3.30.40.10">
    <property type="entry name" value="Zinc/RING finger domain, C3HC4 (zinc finger)"/>
    <property type="match status" value="1"/>
</dbReference>
<dbReference type="InterPro" id="IPR013083">
    <property type="entry name" value="Znf_RING/FYVE/PHD"/>
</dbReference>
<evidence type="ECO:0000313" key="12">
    <source>
        <dbReference type="EMBL" id="CCU74797.1"/>
    </source>
</evidence>
<dbReference type="STRING" id="546991.N1JA65"/>
<proteinExistence type="predicted"/>
<dbReference type="PROSITE" id="PS50089">
    <property type="entry name" value="ZF_RING_2"/>
    <property type="match status" value="1"/>
</dbReference>
<dbReference type="PANTHER" id="PTHR12683">
    <property type="entry name" value="CDK-ACTIVATING KINASE ASSEMBLY FACTOR MAT1"/>
    <property type="match status" value="1"/>
</dbReference>
<dbReference type="Pfam" id="PF17121">
    <property type="entry name" value="zf-C3HC4_5"/>
    <property type="match status" value="1"/>
</dbReference>
<accession>N1JA65</accession>
<feature type="region of interest" description="Disordered" evidence="10">
    <location>
        <begin position="28"/>
        <end position="53"/>
    </location>
</feature>
<keyword evidence="4 9" id="KW-0863">Zinc-finger</keyword>
<dbReference type="GO" id="GO:0070985">
    <property type="term" value="C:transcription factor TFIIK complex"/>
    <property type="evidence" value="ECO:0007669"/>
    <property type="project" value="EnsemblFungi"/>
</dbReference>
<evidence type="ECO:0000256" key="6">
    <source>
        <dbReference type="ARBA" id="ARBA00023242"/>
    </source>
</evidence>
<evidence type="ECO:0000256" key="5">
    <source>
        <dbReference type="ARBA" id="ARBA00022833"/>
    </source>
</evidence>
<evidence type="ECO:0000256" key="4">
    <source>
        <dbReference type="ARBA" id="ARBA00022771"/>
    </source>
</evidence>
<protein>
    <recommendedName>
        <fullName evidence="2">RNA polymerase II transcription factor B subunit 3</fullName>
    </recommendedName>
    <alternativeName>
        <fullName evidence="8">RNA polymerase II transcription factor B 38 kDa subunit</fullName>
    </alternativeName>
    <alternativeName>
        <fullName evidence="7">RNA polymerase II transcription factor B p38 subunit</fullName>
    </alternativeName>
</protein>
<dbReference type="InterPro" id="IPR004575">
    <property type="entry name" value="MAT1/Tfb3"/>
</dbReference>
<evidence type="ECO:0000256" key="3">
    <source>
        <dbReference type="ARBA" id="ARBA00022723"/>
    </source>
</evidence>
<name>N1JA65_BLUG1</name>
<dbReference type="Proteomes" id="UP000015441">
    <property type="component" value="Unassembled WGS sequence"/>
</dbReference>
<dbReference type="GO" id="GO:0061575">
    <property type="term" value="F:cyclin-dependent protein serine/threonine kinase activator activity"/>
    <property type="evidence" value="ECO:0007669"/>
    <property type="project" value="InterPro"/>
</dbReference>
<dbReference type="NCBIfam" id="TIGR00570">
    <property type="entry name" value="cdk7"/>
    <property type="match status" value="1"/>
</dbReference>
<dbReference type="InterPro" id="IPR001841">
    <property type="entry name" value="Znf_RING"/>
</dbReference>
<dbReference type="PANTHER" id="PTHR12683:SF13">
    <property type="entry name" value="CDK-ACTIVATING KINASE ASSEMBLY FACTOR MAT1"/>
    <property type="match status" value="1"/>
</dbReference>
<feature type="region of interest" description="Disordered" evidence="10">
    <location>
        <begin position="208"/>
        <end position="235"/>
    </location>
</feature>
<dbReference type="InterPro" id="IPR017907">
    <property type="entry name" value="Znf_RING_CS"/>
</dbReference>
<evidence type="ECO:0000256" key="8">
    <source>
        <dbReference type="ARBA" id="ARBA00033277"/>
    </source>
</evidence>
<organism evidence="12 13">
    <name type="scientific">Blumeria graminis f. sp. hordei (strain DH14)</name>
    <name type="common">Barley powdery mildew</name>
    <name type="synonym">Oidium monilioides f. sp. hordei</name>
    <dbReference type="NCBI Taxonomy" id="546991"/>
    <lineage>
        <taxon>Eukaryota</taxon>
        <taxon>Fungi</taxon>
        <taxon>Dikarya</taxon>
        <taxon>Ascomycota</taxon>
        <taxon>Pezizomycotina</taxon>
        <taxon>Leotiomycetes</taxon>
        <taxon>Erysiphales</taxon>
        <taxon>Erysiphaceae</taxon>
        <taxon>Blumeria</taxon>
        <taxon>Blumeria hordei</taxon>
    </lineage>
</organism>
<evidence type="ECO:0000259" key="11">
    <source>
        <dbReference type="PROSITE" id="PS50089"/>
    </source>
</evidence>
<evidence type="ECO:0000256" key="1">
    <source>
        <dbReference type="ARBA" id="ARBA00004123"/>
    </source>
</evidence>
<comment type="subcellular location">
    <subcellularLocation>
        <location evidence="1">Nucleus</location>
    </subcellularLocation>
</comment>
<dbReference type="InParanoid" id="N1JA65"/>
<keyword evidence="13" id="KW-1185">Reference proteome</keyword>